<organism evidence="1">
    <name type="scientific">Albugo laibachii Nc14</name>
    <dbReference type="NCBI Taxonomy" id="890382"/>
    <lineage>
        <taxon>Eukaryota</taxon>
        <taxon>Sar</taxon>
        <taxon>Stramenopiles</taxon>
        <taxon>Oomycota</taxon>
        <taxon>Peronosporomycetes</taxon>
        <taxon>Albuginales</taxon>
        <taxon>Albuginaceae</taxon>
        <taxon>Albugo</taxon>
    </lineage>
</organism>
<reference evidence="1" key="1">
    <citation type="journal article" date="2011" name="PLoS Biol.">
        <title>Gene gain and loss during evolution of obligate parasitism in the white rust pathogen of Arabidopsis thaliana.</title>
        <authorList>
            <person name="Kemen E."/>
            <person name="Gardiner A."/>
            <person name="Schultz-Larsen T."/>
            <person name="Kemen A.C."/>
            <person name="Balmuth A.L."/>
            <person name="Robert-Seilaniantz A."/>
            <person name="Bailey K."/>
            <person name="Holub E."/>
            <person name="Studholme D.J."/>
            <person name="Maclean D."/>
            <person name="Jones J.D."/>
        </authorList>
    </citation>
    <scope>NUCLEOTIDE SEQUENCE</scope>
</reference>
<dbReference type="EMBL" id="FR824218">
    <property type="protein sequence ID" value="CCA22928.1"/>
    <property type="molecule type" value="Genomic_DNA"/>
</dbReference>
<accession>F0WNN7</accession>
<evidence type="ECO:0000313" key="1">
    <source>
        <dbReference type="EMBL" id="CCA22928.1"/>
    </source>
</evidence>
<reference evidence="1" key="2">
    <citation type="submission" date="2011-02" db="EMBL/GenBank/DDBJ databases">
        <authorList>
            <person name="MacLean D."/>
        </authorList>
    </citation>
    <scope>NUCLEOTIDE SEQUENCE</scope>
</reference>
<name>F0WNN7_9STRA</name>
<proteinExistence type="predicted"/>
<protein>
    <submittedName>
        <fullName evidence="1">AlNc14C173G8058 protein</fullName>
    </submittedName>
</protein>
<gene>
    <name evidence="1" type="primary">AlNc14C173G8058</name>
    <name evidence="1" type="ORF">ALNC14_090710</name>
</gene>
<sequence>MQCVLPDFGPYQALDLLTISPRRHSTRVLCRLRLRGESRHVSGGIKLHGIPPAMLCRHRSIFSTCWTLPYGSISTFSCTSIGSEDRQVCPLTIAVWEWYPENPGVFFVCVLLKHSASGLCVTRSVDAGPGLTRL</sequence>
<dbReference type="AlphaFoldDB" id="F0WNN7"/>
<dbReference type="HOGENOM" id="CLU_1900101_0_0_1"/>